<proteinExistence type="predicted"/>
<comment type="caution">
    <text evidence="1">The sequence shown here is derived from an EMBL/GenBank/DDBJ whole genome shotgun (WGS) entry which is preliminary data.</text>
</comment>
<keyword evidence="2" id="KW-1185">Reference proteome</keyword>
<protein>
    <submittedName>
        <fullName evidence="1">Uncharacterized protein</fullName>
    </submittedName>
</protein>
<sequence length="89" mass="10474">MPVTYEKIESMLEEKLEKSLQPFIKQLEEATKAIQFTSVKYDEIIKLLKINEEEKKQLLAENKGLRGELLESKNELKWTNTFAEIAWKS</sequence>
<reference evidence="1" key="1">
    <citation type="submission" date="2020-04" db="EMBL/GenBank/DDBJ databases">
        <authorList>
            <person name="Alioto T."/>
            <person name="Alioto T."/>
            <person name="Gomez Garrido J."/>
        </authorList>
    </citation>
    <scope>NUCLEOTIDE SEQUENCE</scope>
    <source>
        <strain evidence="1">A484AB</strain>
    </source>
</reference>
<evidence type="ECO:0000313" key="1">
    <source>
        <dbReference type="EMBL" id="CAB4041151.1"/>
    </source>
</evidence>
<dbReference type="AlphaFoldDB" id="A0A7D9LZQ5"/>
<dbReference type="EMBL" id="CACRXK020027852">
    <property type="protein sequence ID" value="CAB4041151.1"/>
    <property type="molecule type" value="Genomic_DNA"/>
</dbReference>
<evidence type="ECO:0000313" key="2">
    <source>
        <dbReference type="Proteomes" id="UP001152795"/>
    </source>
</evidence>
<organism evidence="1 2">
    <name type="scientific">Paramuricea clavata</name>
    <name type="common">Red gorgonian</name>
    <name type="synonym">Violescent sea-whip</name>
    <dbReference type="NCBI Taxonomy" id="317549"/>
    <lineage>
        <taxon>Eukaryota</taxon>
        <taxon>Metazoa</taxon>
        <taxon>Cnidaria</taxon>
        <taxon>Anthozoa</taxon>
        <taxon>Octocorallia</taxon>
        <taxon>Malacalcyonacea</taxon>
        <taxon>Plexauridae</taxon>
        <taxon>Paramuricea</taxon>
    </lineage>
</organism>
<feature type="non-terminal residue" evidence="1">
    <location>
        <position position="89"/>
    </location>
</feature>
<accession>A0A7D9LZQ5</accession>
<gene>
    <name evidence="1" type="ORF">PACLA_8A083995</name>
</gene>
<name>A0A7D9LZQ5_PARCT</name>
<dbReference type="Proteomes" id="UP001152795">
    <property type="component" value="Unassembled WGS sequence"/>
</dbReference>